<comment type="caution">
    <text evidence="6">Lacks conserved residue(s) required for the propagation of feature annotation.</text>
</comment>
<dbReference type="PANTHER" id="PTHR19278:SF9">
    <property type="entry name" value="URIDINE 5'-MONOPHOSPHATE SYNTHASE"/>
    <property type="match status" value="1"/>
</dbReference>
<keyword evidence="6" id="KW-0460">Magnesium</keyword>
<comment type="catalytic activity">
    <reaction evidence="6">
        <text>orotidine 5'-phosphate + diphosphate = orotate + 5-phospho-alpha-D-ribose 1-diphosphate</text>
        <dbReference type="Rhea" id="RHEA:10380"/>
        <dbReference type="ChEBI" id="CHEBI:30839"/>
        <dbReference type="ChEBI" id="CHEBI:33019"/>
        <dbReference type="ChEBI" id="CHEBI:57538"/>
        <dbReference type="ChEBI" id="CHEBI:58017"/>
        <dbReference type="EC" id="2.4.2.10"/>
    </reaction>
</comment>
<dbReference type="AlphaFoldDB" id="A0A8J2YYK5"/>
<reference evidence="8" key="1">
    <citation type="journal article" date="2014" name="Int. J. Syst. Evol. Microbiol.">
        <title>Complete genome sequence of Corynebacterium casei LMG S-19264T (=DSM 44701T), isolated from a smear-ripened cheese.</title>
        <authorList>
            <consortium name="US DOE Joint Genome Institute (JGI-PGF)"/>
            <person name="Walter F."/>
            <person name="Albersmeier A."/>
            <person name="Kalinowski J."/>
            <person name="Ruckert C."/>
        </authorList>
    </citation>
    <scope>NUCLEOTIDE SEQUENCE</scope>
    <source>
        <strain evidence="8">CGMCC 1.15725</strain>
    </source>
</reference>
<dbReference type="UniPathway" id="UPA00070">
    <property type="reaction ID" value="UER00119"/>
</dbReference>
<comment type="cofactor">
    <cofactor evidence="6">
        <name>Mg(2+)</name>
        <dbReference type="ChEBI" id="CHEBI:18420"/>
    </cofactor>
</comment>
<dbReference type="GO" id="GO:0000287">
    <property type="term" value="F:magnesium ion binding"/>
    <property type="evidence" value="ECO:0007669"/>
    <property type="project" value="UniProtKB-UniRule"/>
</dbReference>
<evidence type="ECO:0000256" key="4">
    <source>
        <dbReference type="ARBA" id="ARBA00022679"/>
    </source>
</evidence>
<dbReference type="GO" id="GO:0044205">
    <property type="term" value="P:'de novo' UMP biosynthetic process"/>
    <property type="evidence" value="ECO:0007669"/>
    <property type="project" value="UniProtKB-UniRule"/>
</dbReference>
<comment type="caution">
    <text evidence="8">The sequence shown here is derived from an EMBL/GenBank/DDBJ whole genome shotgun (WGS) entry which is preliminary data.</text>
</comment>
<comment type="subunit">
    <text evidence="6">Homodimer.</text>
</comment>
<dbReference type="HAMAP" id="MF_01208">
    <property type="entry name" value="PyrE"/>
    <property type="match status" value="1"/>
</dbReference>
<feature type="binding site" evidence="6">
    <location>
        <position position="134"/>
    </location>
    <ligand>
        <name>orotate</name>
        <dbReference type="ChEBI" id="CHEBI:30839"/>
    </ligand>
</feature>
<dbReference type="InterPro" id="IPR029057">
    <property type="entry name" value="PRTase-like"/>
</dbReference>
<evidence type="ECO:0000256" key="2">
    <source>
        <dbReference type="ARBA" id="ARBA00011971"/>
    </source>
</evidence>
<feature type="domain" description="Phosphoribosyltransferase" evidence="7">
    <location>
        <begin position="73"/>
        <end position="159"/>
    </location>
</feature>
<comment type="function">
    <text evidence="6">Catalyzes the transfer of a ribosyl phosphate group from 5-phosphoribose 1-diphosphate to orotate, leading to the formation of orotidine monophosphate (OMP).</text>
</comment>
<organism evidence="8 9">
    <name type="scientific">Aliidongia dinghuensis</name>
    <dbReference type="NCBI Taxonomy" id="1867774"/>
    <lineage>
        <taxon>Bacteria</taxon>
        <taxon>Pseudomonadati</taxon>
        <taxon>Pseudomonadota</taxon>
        <taxon>Alphaproteobacteria</taxon>
        <taxon>Rhodospirillales</taxon>
        <taxon>Dongiaceae</taxon>
        <taxon>Aliidongia</taxon>
    </lineage>
</organism>
<comment type="similarity">
    <text evidence="6">Belongs to the purine/pyrimidine phosphoribosyltransferase family. PyrE subfamily.</text>
</comment>
<feature type="binding site" evidence="6">
    <location>
        <position position="108"/>
    </location>
    <ligand>
        <name>5-phospho-alpha-D-ribose 1-diphosphate</name>
        <dbReference type="ChEBI" id="CHEBI:58017"/>
        <note>ligand shared between dimeric partners</note>
    </ligand>
</feature>
<dbReference type="InterPro" id="IPR004467">
    <property type="entry name" value="Or_phspho_trans_dom"/>
</dbReference>
<feature type="binding site" evidence="6">
    <location>
        <position position="104"/>
    </location>
    <ligand>
        <name>5-phospho-alpha-D-ribose 1-diphosphate</name>
        <dbReference type="ChEBI" id="CHEBI:58017"/>
        <note>ligand shared between dimeric partners</note>
    </ligand>
</feature>
<evidence type="ECO:0000256" key="3">
    <source>
        <dbReference type="ARBA" id="ARBA00022676"/>
    </source>
</evidence>
<dbReference type="GO" id="GO:0004588">
    <property type="term" value="F:orotate phosphoribosyltransferase activity"/>
    <property type="evidence" value="ECO:0007669"/>
    <property type="project" value="UniProtKB-UniRule"/>
</dbReference>
<dbReference type="CDD" id="cd06223">
    <property type="entry name" value="PRTases_typeI"/>
    <property type="match status" value="1"/>
</dbReference>
<sequence>MSDSFEKEAALAAASILLETNSVHFRPDEPFTFTSGRKSPVYIDCRRLISFPRARAKLMDLGTEMILRRVGYESLDAIAGGETAGIPFAAWIAERLSLPMLYIRKKPKGFGRMAQIEGEMKEGARVLLVEDLASEGTSKINFVNAIRAAGGQIGHTFVVFHYGIFPSSVESLNAEGVQLHGLTTWHDVLALAHERGSFTPAQYQAIKSFLDDPEAWKAPE</sequence>
<comment type="pathway">
    <text evidence="1 6">Pyrimidine metabolism; UMP biosynthesis via de novo pathway; UMP from orotate: step 1/2.</text>
</comment>
<dbReference type="InterPro" id="IPR023031">
    <property type="entry name" value="OPRT"/>
</dbReference>
<feature type="binding site" description="in other chain" evidence="6">
    <location>
        <begin position="130"/>
        <end position="138"/>
    </location>
    <ligand>
        <name>5-phospho-alpha-D-ribose 1-diphosphate</name>
        <dbReference type="ChEBI" id="CHEBI:58017"/>
        <note>ligand shared between dimeric partners</note>
    </ligand>
</feature>
<reference evidence="8" key="2">
    <citation type="submission" date="2020-09" db="EMBL/GenBank/DDBJ databases">
        <authorList>
            <person name="Sun Q."/>
            <person name="Zhou Y."/>
        </authorList>
    </citation>
    <scope>NUCLEOTIDE SEQUENCE</scope>
    <source>
        <strain evidence="8">CGMCC 1.15725</strain>
    </source>
</reference>
<keyword evidence="9" id="KW-1185">Reference proteome</keyword>
<dbReference type="GO" id="GO:0019856">
    <property type="term" value="P:pyrimidine nucleobase biosynthetic process"/>
    <property type="evidence" value="ECO:0007669"/>
    <property type="project" value="TreeGrafter"/>
</dbReference>
<evidence type="ECO:0000256" key="5">
    <source>
        <dbReference type="ARBA" id="ARBA00022975"/>
    </source>
</evidence>
<gene>
    <name evidence="6 8" type="primary">pyrE</name>
    <name evidence="8" type="ORF">GCM10011611_54830</name>
</gene>
<dbReference type="InterPro" id="IPR000836">
    <property type="entry name" value="PRTase_dom"/>
</dbReference>
<dbReference type="SUPFAM" id="SSF53271">
    <property type="entry name" value="PRTase-like"/>
    <property type="match status" value="1"/>
</dbReference>
<dbReference type="PANTHER" id="PTHR19278">
    <property type="entry name" value="OROTATE PHOSPHORIBOSYLTRANSFERASE"/>
    <property type="match status" value="1"/>
</dbReference>
<keyword evidence="4 6" id="KW-0808">Transferase</keyword>
<evidence type="ECO:0000256" key="1">
    <source>
        <dbReference type="ARBA" id="ARBA00004889"/>
    </source>
</evidence>
<accession>A0A8J2YYK5</accession>
<dbReference type="EMBL" id="BMJQ01000018">
    <property type="protein sequence ID" value="GGF41428.1"/>
    <property type="molecule type" value="Genomic_DNA"/>
</dbReference>
<dbReference type="NCBIfam" id="NF001729">
    <property type="entry name" value="PRK00455.1-3"/>
    <property type="match status" value="1"/>
</dbReference>
<dbReference type="EC" id="2.4.2.10" evidence="2 6"/>
<protein>
    <recommendedName>
        <fullName evidence="2 6">Orotate phosphoribosyltransferase</fullName>
        <shortName evidence="6">OPRT</shortName>
        <shortName evidence="6">OPRTase</shortName>
        <ecNumber evidence="2 6">2.4.2.10</ecNumber>
    </recommendedName>
</protein>
<keyword evidence="3 6" id="KW-0328">Glycosyltransferase</keyword>
<feature type="binding site" description="in other chain" evidence="6">
    <location>
        <position position="105"/>
    </location>
    <ligand>
        <name>5-phospho-alpha-D-ribose 1-diphosphate</name>
        <dbReference type="ChEBI" id="CHEBI:58017"/>
        <note>ligand shared between dimeric partners</note>
    </ligand>
</feature>
<dbReference type="Proteomes" id="UP000646365">
    <property type="component" value="Unassembled WGS sequence"/>
</dbReference>
<dbReference type="RefSeq" id="WP_189051370.1">
    <property type="nucleotide sequence ID" value="NZ_BMJQ01000018.1"/>
</dbReference>
<proteinExistence type="inferred from homology"/>
<dbReference type="Gene3D" id="3.40.50.2020">
    <property type="match status" value="1"/>
</dbReference>
<name>A0A8J2YYK5_9PROT</name>
<dbReference type="NCBIfam" id="TIGR00336">
    <property type="entry name" value="pyrE"/>
    <property type="match status" value="1"/>
</dbReference>
<evidence type="ECO:0000259" key="7">
    <source>
        <dbReference type="Pfam" id="PF00156"/>
    </source>
</evidence>
<evidence type="ECO:0000313" key="8">
    <source>
        <dbReference type="EMBL" id="GGF41428.1"/>
    </source>
</evidence>
<dbReference type="Pfam" id="PF00156">
    <property type="entry name" value="Pribosyltran"/>
    <property type="match status" value="1"/>
</dbReference>
<keyword evidence="5 6" id="KW-0665">Pyrimidine biosynthesis</keyword>
<evidence type="ECO:0000256" key="6">
    <source>
        <dbReference type="HAMAP-Rule" id="MF_01208"/>
    </source>
</evidence>
<evidence type="ECO:0000313" key="9">
    <source>
        <dbReference type="Proteomes" id="UP000646365"/>
    </source>
</evidence>